<protein>
    <submittedName>
        <fullName evidence="1">Uncharacterized protein</fullName>
    </submittedName>
</protein>
<dbReference type="AlphaFoldDB" id="A0A0G1RX32"/>
<dbReference type="Proteomes" id="UP000033860">
    <property type="component" value="Unassembled WGS sequence"/>
</dbReference>
<evidence type="ECO:0000313" key="2">
    <source>
        <dbReference type="Proteomes" id="UP000033860"/>
    </source>
</evidence>
<evidence type="ECO:0000313" key="1">
    <source>
        <dbReference type="EMBL" id="KKU61651.1"/>
    </source>
</evidence>
<sequence>MSELVGQAPLFTKFTELAKELGYDPADNQDFRLDDPESDKAFVFQPRDKILFWSIMTRVNEKEVHSVSLILHDSADENYFGTLQVNAVLGEDEKYYSYQEMDILMNGFSLLSREGSKHRTLFSSDKKRVDELVEDEKALLNQAGFLPVASRTERYDMEKTVENFYRAIEAKNFGVTATEILVPAA</sequence>
<comment type="caution">
    <text evidence="1">The sequence shown here is derived from an EMBL/GenBank/DDBJ whole genome shotgun (WGS) entry which is preliminary data.</text>
</comment>
<organism evidence="1 2">
    <name type="scientific">Candidatus Beckwithbacteria bacterium GW2011_GWB1_47_15</name>
    <dbReference type="NCBI Taxonomy" id="1618371"/>
    <lineage>
        <taxon>Bacteria</taxon>
        <taxon>Candidatus Beckwithiibacteriota</taxon>
    </lineage>
</organism>
<name>A0A0G1RX32_9BACT</name>
<proteinExistence type="predicted"/>
<gene>
    <name evidence="1" type="ORF">UX85_C0002G0031</name>
</gene>
<accession>A0A0G1RX32</accession>
<reference evidence="1 2" key="1">
    <citation type="journal article" date="2015" name="Nature">
        <title>rRNA introns, odd ribosomes, and small enigmatic genomes across a large radiation of phyla.</title>
        <authorList>
            <person name="Brown C.T."/>
            <person name="Hug L.A."/>
            <person name="Thomas B.C."/>
            <person name="Sharon I."/>
            <person name="Castelle C.J."/>
            <person name="Singh A."/>
            <person name="Wilkins M.J."/>
            <person name="Williams K.H."/>
            <person name="Banfield J.F."/>
        </authorList>
    </citation>
    <scope>NUCLEOTIDE SEQUENCE [LARGE SCALE GENOMIC DNA]</scope>
</reference>
<dbReference type="EMBL" id="LCNT01000002">
    <property type="protein sequence ID" value="KKU61651.1"/>
    <property type="molecule type" value="Genomic_DNA"/>
</dbReference>